<dbReference type="GO" id="GO:0006740">
    <property type="term" value="P:NADPH regeneration"/>
    <property type="evidence" value="ECO:0007669"/>
    <property type="project" value="TreeGrafter"/>
</dbReference>
<dbReference type="GO" id="GO:0000166">
    <property type="term" value="F:nucleotide binding"/>
    <property type="evidence" value="ECO:0007669"/>
    <property type="project" value="InterPro"/>
</dbReference>
<comment type="caution">
    <text evidence="4">The sequence shown here is derived from an EMBL/GenBank/DDBJ whole genome shotgun (WGS) entry which is preliminary data.</text>
</comment>
<dbReference type="EMBL" id="JADGJD010000084">
    <property type="protein sequence ID" value="KAJ3055335.1"/>
    <property type="molecule type" value="Genomic_DNA"/>
</dbReference>
<comment type="similarity">
    <text evidence="1">Belongs to the Gfo/Idh/MocA family.</text>
</comment>
<dbReference type="Proteomes" id="UP001212841">
    <property type="component" value="Unassembled WGS sequence"/>
</dbReference>
<evidence type="ECO:0000259" key="2">
    <source>
        <dbReference type="Pfam" id="PF01408"/>
    </source>
</evidence>
<dbReference type="InterPro" id="IPR055170">
    <property type="entry name" value="GFO_IDH_MocA-like_dom"/>
</dbReference>
<sequence>MAPVNFPIKVALLGAGIFAKEAHLPVLTSNPGVFQLVAVYSKSEASAQSVVDILPAGHPHAKPSVFHDSSAQNLEALLANPSIDAVVIALPIPLQPKIISAALAAGKHVFSEKPQAPSVAEGFALLKAYEPYEAQGLVWQVAENFRAEPAIRHGQKVVRDLIAKSGAGSEIRAFDLRTYFYNKAENKYCKTTWRANAEFQGGFVLDGGVHFLALLRAVTGLEPERVTAFTRLTESHLAPLDSVSAAIQLRNGALGTWLLYFMAPQKGAQIELNVVVSGGASGPGGMVTVKLGDDGQGHNGWVVIENLPGAEPQTTFYDNKGVEEEFLGWAKVLGGVTPGDVLPGLVNQTTVGYTEPFFNSARNALGDVALAEAVLQSGEKGGVPTQVQRVI</sequence>
<dbReference type="SUPFAM" id="SSF55347">
    <property type="entry name" value="Glyceraldehyde-3-phosphate dehydrogenase-like, C-terminal domain"/>
    <property type="match status" value="1"/>
</dbReference>
<proteinExistence type="inferred from homology"/>
<dbReference type="InterPro" id="IPR000683">
    <property type="entry name" value="Gfo/Idh/MocA-like_OxRdtase_N"/>
</dbReference>
<evidence type="ECO:0000313" key="5">
    <source>
        <dbReference type="Proteomes" id="UP001212841"/>
    </source>
</evidence>
<feature type="domain" description="GFO/IDH/MocA-like oxidoreductase" evidence="3">
    <location>
        <begin position="159"/>
        <end position="273"/>
    </location>
</feature>
<name>A0AAD5X8Q7_9FUNG</name>
<evidence type="ECO:0008006" key="6">
    <source>
        <dbReference type="Google" id="ProtNLM"/>
    </source>
</evidence>
<accession>A0AAD5X8Q7</accession>
<feature type="domain" description="Gfo/Idh/MocA-like oxidoreductase N-terminal" evidence="2">
    <location>
        <begin position="8"/>
        <end position="130"/>
    </location>
</feature>
<gene>
    <name evidence="4" type="ORF">HK097_010835</name>
</gene>
<keyword evidence="5" id="KW-1185">Reference proteome</keyword>
<dbReference type="SUPFAM" id="SSF51735">
    <property type="entry name" value="NAD(P)-binding Rossmann-fold domains"/>
    <property type="match status" value="1"/>
</dbReference>
<dbReference type="AlphaFoldDB" id="A0AAD5X8Q7"/>
<evidence type="ECO:0000256" key="1">
    <source>
        <dbReference type="ARBA" id="ARBA00010928"/>
    </source>
</evidence>
<dbReference type="Pfam" id="PF22725">
    <property type="entry name" value="GFO_IDH_MocA_C3"/>
    <property type="match status" value="1"/>
</dbReference>
<dbReference type="GO" id="GO:0016491">
    <property type="term" value="F:oxidoreductase activity"/>
    <property type="evidence" value="ECO:0007669"/>
    <property type="project" value="TreeGrafter"/>
</dbReference>
<dbReference type="Gene3D" id="3.30.360.10">
    <property type="entry name" value="Dihydrodipicolinate Reductase, domain 2"/>
    <property type="match status" value="1"/>
</dbReference>
<dbReference type="PANTHER" id="PTHR42840:SF5">
    <property type="entry name" value="NAD(P)-BINDING ROSSMANN-FOLD SUPERFAMILY PROTEIN"/>
    <property type="match status" value="1"/>
</dbReference>
<dbReference type="Gene3D" id="3.40.50.720">
    <property type="entry name" value="NAD(P)-binding Rossmann-like Domain"/>
    <property type="match status" value="1"/>
</dbReference>
<evidence type="ECO:0000259" key="3">
    <source>
        <dbReference type="Pfam" id="PF22725"/>
    </source>
</evidence>
<organism evidence="4 5">
    <name type="scientific">Rhizophlyctis rosea</name>
    <dbReference type="NCBI Taxonomy" id="64517"/>
    <lineage>
        <taxon>Eukaryota</taxon>
        <taxon>Fungi</taxon>
        <taxon>Fungi incertae sedis</taxon>
        <taxon>Chytridiomycota</taxon>
        <taxon>Chytridiomycota incertae sedis</taxon>
        <taxon>Chytridiomycetes</taxon>
        <taxon>Rhizophlyctidales</taxon>
        <taxon>Rhizophlyctidaceae</taxon>
        <taxon>Rhizophlyctis</taxon>
    </lineage>
</organism>
<dbReference type="Pfam" id="PF01408">
    <property type="entry name" value="GFO_IDH_MocA"/>
    <property type="match status" value="1"/>
</dbReference>
<protein>
    <recommendedName>
        <fullName evidence="6">Oxidoreductase</fullName>
    </recommendedName>
</protein>
<dbReference type="InterPro" id="IPR036291">
    <property type="entry name" value="NAD(P)-bd_dom_sf"/>
</dbReference>
<reference evidence="4" key="1">
    <citation type="submission" date="2020-05" db="EMBL/GenBank/DDBJ databases">
        <title>Phylogenomic resolution of chytrid fungi.</title>
        <authorList>
            <person name="Stajich J.E."/>
            <person name="Amses K."/>
            <person name="Simmons R."/>
            <person name="Seto K."/>
            <person name="Myers J."/>
            <person name="Bonds A."/>
            <person name="Quandt C.A."/>
            <person name="Barry K."/>
            <person name="Liu P."/>
            <person name="Grigoriev I."/>
            <person name="Longcore J.E."/>
            <person name="James T.Y."/>
        </authorList>
    </citation>
    <scope>NUCLEOTIDE SEQUENCE</scope>
    <source>
        <strain evidence="4">JEL0318</strain>
    </source>
</reference>
<dbReference type="GO" id="GO:0005737">
    <property type="term" value="C:cytoplasm"/>
    <property type="evidence" value="ECO:0007669"/>
    <property type="project" value="TreeGrafter"/>
</dbReference>
<dbReference type="PANTHER" id="PTHR42840">
    <property type="entry name" value="NAD(P)-BINDING ROSSMANN-FOLD SUPERFAMILY PROTEIN-RELATED"/>
    <property type="match status" value="1"/>
</dbReference>
<evidence type="ECO:0000313" key="4">
    <source>
        <dbReference type="EMBL" id="KAJ3055335.1"/>
    </source>
</evidence>